<evidence type="ECO:0000256" key="1">
    <source>
        <dbReference type="ARBA" id="ARBA00022490"/>
    </source>
</evidence>
<feature type="domain" description="OB-fold nucleic acid binding" evidence="8">
    <location>
        <begin position="17"/>
        <end position="109"/>
    </location>
</feature>
<comment type="catalytic activity">
    <reaction evidence="5 6">
        <text>Exonucleolytic cleavage in either 5'- to 3'- or 3'- to 5'-direction to yield nucleoside 5'-phosphates.</text>
        <dbReference type="EC" id="3.1.11.6"/>
    </reaction>
</comment>
<comment type="function">
    <text evidence="5">Bidirectionally degrades single-stranded DNA into large acid-insoluble oligonucleotides, which are then degraded further into small acid-soluble oligonucleotides.</text>
</comment>
<dbReference type="Pfam" id="PF13742">
    <property type="entry name" value="tRNA_anti_2"/>
    <property type="match status" value="1"/>
</dbReference>
<dbReference type="GO" id="GO:0006308">
    <property type="term" value="P:DNA catabolic process"/>
    <property type="evidence" value="ECO:0007669"/>
    <property type="project" value="UniProtKB-UniRule"/>
</dbReference>
<feature type="domain" description="Exonuclease VII large subunit C-terminal" evidence="7">
    <location>
        <begin position="133"/>
        <end position="449"/>
    </location>
</feature>
<dbReference type="InterPro" id="IPR020579">
    <property type="entry name" value="Exonuc_VII_lsu_C"/>
</dbReference>
<dbReference type="PANTHER" id="PTHR30008:SF0">
    <property type="entry name" value="EXODEOXYRIBONUCLEASE 7 LARGE SUBUNIT"/>
    <property type="match status" value="1"/>
</dbReference>
<evidence type="ECO:0000256" key="4">
    <source>
        <dbReference type="ARBA" id="ARBA00022839"/>
    </source>
</evidence>
<dbReference type="Proteomes" id="UP000199611">
    <property type="component" value="Unassembled WGS sequence"/>
</dbReference>
<dbReference type="GO" id="GO:0008855">
    <property type="term" value="F:exodeoxyribonuclease VII activity"/>
    <property type="evidence" value="ECO:0007669"/>
    <property type="project" value="UniProtKB-UniRule"/>
</dbReference>
<name>A0A1I4TA90_9BACT</name>
<comment type="subunit">
    <text evidence="5">Heterooligomer composed of large and small subunits.</text>
</comment>
<protein>
    <recommendedName>
        <fullName evidence="5">Exodeoxyribonuclease 7 large subunit</fullName>
        <ecNumber evidence="5">3.1.11.6</ecNumber>
    </recommendedName>
    <alternativeName>
        <fullName evidence="5">Exodeoxyribonuclease VII large subunit</fullName>
        <shortName evidence="5">Exonuclease VII large subunit</shortName>
    </alternativeName>
</protein>
<dbReference type="OrthoDB" id="9802795at2"/>
<dbReference type="GO" id="GO:0005737">
    <property type="term" value="C:cytoplasm"/>
    <property type="evidence" value="ECO:0007669"/>
    <property type="project" value="UniProtKB-SubCell"/>
</dbReference>
<keyword evidence="2 5" id="KW-0540">Nuclease</keyword>
<dbReference type="Pfam" id="PF02601">
    <property type="entry name" value="Exonuc_VII_L"/>
    <property type="match status" value="1"/>
</dbReference>
<dbReference type="EMBL" id="FOUU01000003">
    <property type="protein sequence ID" value="SFM73490.1"/>
    <property type="molecule type" value="Genomic_DNA"/>
</dbReference>
<evidence type="ECO:0000256" key="2">
    <source>
        <dbReference type="ARBA" id="ARBA00022722"/>
    </source>
</evidence>
<comment type="subcellular location">
    <subcellularLocation>
        <location evidence="5 6">Cytoplasm</location>
    </subcellularLocation>
</comment>
<dbReference type="AlphaFoldDB" id="A0A1I4TA90"/>
<evidence type="ECO:0000256" key="5">
    <source>
        <dbReference type="HAMAP-Rule" id="MF_00378"/>
    </source>
</evidence>
<accession>A0A1I4TA90</accession>
<dbReference type="GO" id="GO:0009318">
    <property type="term" value="C:exodeoxyribonuclease VII complex"/>
    <property type="evidence" value="ECO:0007669"/>
    <property type="project" value="UniProtKB-UniRule"/>
</dbReference>
<evidence type="ECO:0000313" key="9">
    <source>
        <dbReference type="EMBL" id="SFM73490.1"/>
    </source>
</evidence>
<evidence type="ECO:0000259" key="8">
    <source>
        <dbReference type="Pfam" id="PF13742"/>
    </source>
</evidence>
<keyword evidence="10" id="KW-1185">Reference proteome</keyword>
<comment type="similarity">
    <text evidence="5 6">Belongs to the XseA family.</text>
</comment>
<keyword evidence="1 5" id="KW-0963">Cytoplasm</keyword>
<proteinExistence type="inferred from homology"/>
<dbReference type="SUPFAM" id="SSF56796">
    <property type="entry name" value="Dehydroquinate synthase-like"/>
    <property type="match status" value="1"/>
</dbReference>
<dbReference type="RefSeq" id="WP_093394399.1">
    <property type="nucleotide sequence ID" value="NZ_FOUU01000003.1"/>
</dbReference>
<sequence length="468" mass="52620">MMDFIEAATKDGTIPLLTVSELTREIARVLENEFPFVWVTGEISNLRIPSSGHMYFTLKDQFAQIRAVCFRGTRPAIRFSPKDGMEVICFGRISLYQPRGEYQIIVEIMEPRGLGALQAAFEELKKKLFQEGLFDEARKKPLPLCPKHILVVTSPTGAAIRDILRILKSAPLGVSVTLLPVQVQGEVAPAEIVKAIEWINENARAFPWDVVIVGRGGGSIEDLWAFNDEGVARAVAGCVVPTISAVGHEIDYTICDFVADCRAPTPTAAAEIIVKRQKEILEKAGRIQATLITSILHLLDRYKNRLDFNRKRLRDPQRWVDDKRLYLDDRQERIIRAVKGLIEGKQRTRELLEAKLMIAFGPQKIEEKKRRLGDLYRELNRGIANVLKDGSVRLKKAETSLRMLSPYRVLERGYAIVTRSSDGTLLKEASGVEVGEEVNVLLASGGLRCTVNERLEGVEKFDDREKTQ</sequence>
<evidence type="ECO:0000256" key="3">
    <source>
        <dbReference type="ARBA" id="ARBA00022801"/>
    </source>
</evidence>
<dbReference type="GO" id="GO:0003676">
    <property type="term" value="F:nucleic acid binding"/>
    <property type="evidence" value="ECO:0007669"/>
    <property type="project" value="InterPro"/>
</dbReference>
<keyword evidence="3 5" id="KW-0378">Hydrolase</keyword>
<dbReference type="InterPro" id="IPR003753">
    <property type="entry name" value="Exonuc_VII_L"/>
</dbReference>
<organism evidence="9 10">
    <name type="scientific">Thermodesulforhabdus norvegica</name>
    <dbReference type="NCBI Taxonomy" id="39841"/>
    <lineage>
        <taxon>Bacteria</taxon>
        <taxon>Pseudomonadati</taxon>
        <taxon>Thermodesulfobacteriota</taxon>
        <taxon>Syntrophobacteria</taxon>
        <taxon>Syntrophobacterales</taxon>
        <taxon>Thermodesulforhabdaceae</taxon>
        <taxon>Thermodesulforhabdus</taxon>
    </lineage>
</organism>
<dbReference type="InterPro" id="IPR025824">
    <property type="entry name" value="OB-fold_nuc-bd_dom"/>
</dbReference>
<reference evidence="9 10" key="1">
    <citation type="submission" date="2016-10" db="EMBL/GenBank/DDBJ databases">
        <authorList>
            <person name="de Groot N.N."/>
        </authorList>
    </citation>
    <scope>NUCLEOTIDE SEQUENCE [LARGE SCALE GENOMIC DNA]</scope>
    <source>
        <strain evidence="9 10">DSM 9990</strain>
    </source>
</reference>
<evidence type="ECO:0000256" key="6">
    <source>
        <dbReference type="RuleBase" id="RU004355"/>
    </source>
</evidence>
<evidence type="ECO:0000313" key="10">
    <source>
        <dbReference type="Proteomes" id="UP000199611"/>
    </source>
</evidence>
<keyword evidence="4 5" id="KW-0269">Exonuclease</keyword>
<gene>
    <name evidence="5" type="primary">xseA</name>
    <name evidence="9" type="ORF">SAMN05660836_01305</name>
</gene>
<evidence type="ECO:0000259" key="7">
    <source>
        <dbReference type="Pfam" id="PF02601"/>
    </source>
</evidence>
<dbReference type="NCBIfam" id="TIGR00237">
    <property type="entry name" value="xseA"/>
    <property type="match status" value="1"/>
</dbReference>
<dbReference type="EC" id="3.1.11.6" evidence="5"/>
<dbReference type="STRING" id="39841.SAMN05660836_01305"/>
<dbReference type="CDD" id="cd04489">
    <property type="entry name" value="ExoVII_LU_OBF"/>
    <property type="match status" value="1"/>
</dbReference>
<dbReference type="PANTHER" id="PTHR30008">
    <property type="entry name" value="EXODEOXYRIBONUCLEASE 7 LARGE SUBUNIT"/>
    <property type="match status" value="1"/>
</dbReference>
<dbReference type="Gene3D" id="3.40.50.1970">
    <property type="match status" value="1"/>
</dbReference>
<dbReference type="HAMAP" id="MF_00378">
    <property type="entry name" value="Exonuc_7_L"/>
    <property type="match status" value="1"/>
</dbReference>